<feature type="non-terminal residue" evidence="3">
    <location>
        <position position="438"/>
    </location>
</feature>
<keyword evidence="1" id="KW-0812">Transmembrane</keyword>
<dbReference type="GeneID" id="102806213"/>
<reference evidence="3" key="1">
    <citation type="submission" date="2025-08" db="UniProtKB">
        <authorList>
            <consortium name="RefSeq"/>
        </authorList>
    </citation>
    <scope>IDENTIFICATION</scope>
    <source>
        <tissue evidence="3">Testes</tissue>
    </source>
</reference>
<sequence length="438" mass="48363">MTRDGGGWTLLMTSVTHNGFTVGEFMNKNSGTPSLTDDYSILQYVDDMINDCTVMDKILYRLEASSNNSWGGIWVADKTCNFTDVDFEQGSVMACKYSAWDETSDDSISSIIPYIDKGESLFTTRNRSSPSLYGTLACESCSSSLGVPAPWIHPEMPSPGIIWYWMKEIRIGASWACDPMLGHTYTDADREVTSMFTGDNVVQCSVLDFSSGFPYFVTTTTAVVTTPVTTVFTTVPAMTTDELSTVTLNQSTVTAPTTSVNIFQRLSIETHNVITSNRTVEEIQQTAKDIIELTSDAISVQFCCVQDVVAESSKINVSSRVFISSILKGVDEFIEGIALSLLPGEYVHVNTSNIEKVLYGFADMVLYGFLDMVLYGFIDMVLYGLLDIVLYGFADMVLYGFVDMVLCGFLDIVLYGFADMVLYGFVDMVLYGFVDMVL</sequence>
<keyword evidence="1" id="KW-1133">Transmembrane helix</keyword>
<evidence type="ECO:0000313" key="2">
    <source>
        <dbReference type="Proteomes" id="UP000694865"/>
    </source>
</evidence>
<accession>A0ABM0MIW3</accession>
<evidence type="ECO:0000256" key="1">
    <source>
        <dbReference type="SAM" id="Phobius"/>
    </source>
</evidence>
<feature type="transmembrane region" description="Helical" evidence="1">
    <location>
        <begin position="412"/>
        <end position="434"/>
    </location>
</feature>
<dbReference type="RefSeq" id="XP_006819954.1">
    <property type="nucleotide sequence ID" value="XM_006819891.1"/>
</dbReference>
<proteinExistence type="predicted"/>
<gene>
    <name evidence="3" type="primary">LOC102806213</name>
</gene>
<protein>
    <submittedName>
        <fullName evidence="3">Uncharacterized protein LOC102806213</fullName>
    </submittedName>
</protein>
<keyword evidence="2" id="KW-1185">Reference proteome</keyword>
<name>A0ABM0MIW3_SACKO</name>
<dbReference type="Proteomes" id="UP000694865">
    <property type="component" value="Unplaced"/>
</dbReference>
<evidence type="ECO:0000313" key="3">
    <source>
        <dbReference type="RefSeq" id="XP_006819954.1"/>
    </source>
</evidence>
<keyword evidence="1" id="KW-0472">Membrane</keyword>
<organism evidence="2 3">
    <name type="scientific">Saccoglossus kowalevskii</name>
    <name type="common">Acorn worm</name>
    <dbReference type="NCBI Taxonomy" id="10224"/>
    <lineage>
        <taxon>Eukaryota</taxon>
        <taxon>Metazoa</taxon>
        <taxon>Hemichordata</taxon>
        <taxon>Enteropneusta</taxon>
        <taxon>Harrimaniidae</taxon>
        <taxon>Saccoglossus</taxon>
    </lineage>
</organism>